<comment type="caution">
    <text evidence="1">The sequence shown here is derived from an EMBL/GenBank/DDBJ whole genome shotgun (WGS) entry which is preliminary data.</text>
</comment>
<sequence>NIFDKLTYRDQMPIYADCHLCQPIYKMFEEFKVNNDGILYQGHHYLIPEDDFDDLKCLANLIISHNKVKKFYLLYLDGFREIKRTILNNMKLEQFKEKLIFKKCTINDFLLLIDNNNFKNRTVYEITKSRGAYN</sequence>
<name>X1CYE3_9ZZZZ</name>
<evidence type="ECO:0000313" key="1">
    <source>
        <dbReference type="EMBL" id="GAG89261.1"/>
    </source>
</evidence>
<dbReference type="AlphaFoldDB" id="X1CYE3"/>
<feature type="non-terminal residue" evidence="1">
    <location>
        <position position="1"/>
    </location>
</feature>
<reference evidence="1" key="1">
    <citation type="journal article" date="2014" name="Front. Microbiol.">
        <title>High frequency of phylogenetically diverse reductive dehalogenase-homologous genes in deep subseafloor sedimentary metagenomes.</title>
        <authorList>
            <person name="Kawai M."/>
            <person name="Futagami T."/>
            <person name="Toyoda A."/>
            <person name="Takaki Y."/>
            <person name="Nishi S."/>
            <person name="Hori S."/>
            <person name="Arai W."/>
            <person name="Tsubouchi T."/>
            <person name="Morono Y."/>
            <person name="Uchiyama I."/>
            <person name="Ito T."/>
            <person name="Fujiyama A."/>
            <person name="Inagaki F."/>
            <person name="Takami H."/>
        </authorList>
    </citation>
    <scope>NUCLEOTIDE SEQUENCE</scope>
    <source>
        <strain evidence="1">Expedition CK06-06</strain>
    </source>
</reference>
<organism evidence="1">
    <name type="scientific">marine sediment metagenome</name>
    <dbReference type="NCBI Taxonomy" id="412755"/>
    <lineage>
        <taxon>unclassified sequences</taxon>
        <taxon>metagenomes</taxon>
        <taxon>ecological metagenomes</taxon>
    </lineage>
</organism>
<proteinExistence type="predicted"/>
<accession>X1CYE3</accession>
<gene>
    <name evidence="1" type="ORF">S01H4_25049</name>
</gene>
<dbReference type="EMBL" id="BART01011864">
    <property type="protein sequence ID" value="GAG89261.1"/>
    <property type="molecule type" value="Genomic_DNA"/>
</dbReference>
<protein>
    <submittedName>
        <fullName evidence="1">Uncharacterized protein</fullName>
    </submittedName>
</protein>